<gene>
    <name evidence="9" type="ORF">AVDCRST_MAG75-2197</name>
</gene>
<feature type="transmembrane region" description="Helical" evidence="7">
    <location>
        <begin position="304"/>
        <end position="331"/>
    </location>
</feature>
<evidence type="ECO:0000256" key="3">
    <source>
        <dbReference type="ARBA" id="ARBA00022475"/>
    </source>
</evidence>
<keyword evidence="5 7" id="KW-1133">Transmembrane helix</keyword>
<comment type="similarity">
    <text evidence="2">Belongs to the resistance-nodulation-cell division (RND) (TC 2.A.6) family. MmpL subfamily.</text>
</comment>
<sequence>MYRLTVVAASPRKAWATLVLTVVAVVGVLSLNNPEPASPDSSSGLPATFQSVQVERLQAQLPTTGFDPVFAVVSRTDGGALAQLDLDEVARRTARPGSVSAGAPARPPEVSPDRAVAVFVVPVSTAGGDEAVAERVQALRAEIQQGLPQQVQVQLTGGPAFTTDLIGVFDGADLTLLVATVAVVAVLLLVTYRSPVLWIVPLMVVAAAEQVTLRLVENVLPRLGLAADGSTTGITSVLVFGAGTDYALLLIARYREQLRLNPSRFTAMRIALHRTAEPILASGGTVVLACLTLLLTTLEGTRALGVAAALGVLVAMVAALVVLPCAIVVCGRQLFWPLIPRTGSASTDGRLWGRLGAGVAARPRLIAGAGVALLAVLAAGGVGLTTGLSPVEQLRAKPESVLGAQTLARGFPAGAVEPVAVLTTPQAVQAVTDAAAAMPGVASARPGTAGTDIAQVDVILQAEPGSEESFAAVRQLRTTLADIPDASVTMGGSVATALDVQDAQQRDRRVVIPLVLVLVAAVLVALLRSLLAPALLVATVVASFFASIGASWMLFTTVLDYPALEGGVPLLSFLFLVALGVDYNIFLVTRAREEAAKSGTRTGMLTALRVTGGVITSAGILLAAVFAVLGVLPLVALTQIGIIVCVGVLLDTLLVRTVIVPALAFALGERFWWPRQLDRRGRIGA</sequence>
<keyword evidence="3" id="KW-1003">Cell membrane</keyword>
<protein>
    <submittedName>
        <fullName evidence="9">MmpL family protein</fullName>
    </submittedName>
</protein>
<dbReference type="PROSITE" id="PS50156">
    <property type="entry name" value="SSD"/>
    <property type="match status" value="1"/>
</dbReference>
<dbReference type="InterPro" id="IPR000731">
    <property type="entry name" value="SSD"/>
</dbReference>
<evidence type="ECO:0000256" key="5">
    <source>
        <dbReference type="ARBA" id="ARBA00022989"/>
    </source>
</evidence>
<dbReference type="GO" id="GO:0005886">
    <property type="term" value="C:plasma membrane"/>
    <property type="evidence" value="ECO:0007669"/>
    <property type="project" value="UniProtKB-SubCell"/>
</dbReference>
<feature type="transmembrane region" description="Helical" evidence="7">
    <location>
        <begin position="510"/>
        <end position="527"/>
    </location>
</feature>
<dbReference type="PANTHER" id="PTHR33406:SF6">
    <property type="entry name" value="MEMBRANE PROTEIN YDGH-RELATED"/>
    <property type="match status" value="1"/>
</dbReference>
<feature type="transmembrane region" description="Helical" evidence="7">
    <location>
        <begin position="165"/>
        <end position="189"/>
    </location>
</feature>
<dbReference type="PANTHER" id="PTHR33406">
    <property type="entry name" value="MEMBRANE PROTEIN MJ1562-RELATED"/>
    <property type="match status" value="1"/>
</dbReference>
<evidence type="ECO:0000256" key="4">
    <source>
        <dbReference type="ARBA" id="ARBA00022692"/>
    </source>
</evidence>
<dbReference type="InterPro" id="IPR050545">
    <property type="entry name" value="Mycobact_MmpL"/>
</dbReference>
<dbReference type="Pfam" id="PF03176">
    <property type="entry name" value="MMPL"/>
    <property type="match status" value="2"/>
</dbReference>
<evidence type="ECO:0000256" key="6">
    <source>
        <dbReference type="ARBA" id="ARBA00023136"/>
    </source>
</evidence>
<comment type="subcellular location">
    <subcellularLocation>
        <location evidence="1">Cell membrane</location>
        <topology evidence="1">Multi-pass membrane protein</topology>
    </subcellularLocation>
</comment>
<keyword evidence="4 7" id="KW-0812">Transmembrane</keyword>
<dbReference type="Gene3D" id="1.20.1640.10">
    <property type="entry name" value="Multidrug efflux transporter AcrB transmembrane domain"/>
    <property type="match status" value="2"/>
</dbReference>
<dbReference type="EMBL" id="CADCUO010000144">
    <property type="protein sequence ID" value="CAA9401896.1"/>
    <property type="molecule type" value="Genomic_DNA"/>
</dbReference>
<reference evidence="9" key="1">
    <citation type="submission" date="2020-02" db="EMBL/GenBank/DDBJ databases">
        <authorList>
            <person name="Meier V. D."/>
        </authorList>
    </citation>
    <scope>NUCLEOTIDE SEQUENCE</scope>
    <source>
        <strain evidence="9">AVDCRST_MAG75</strain>
    </source>
</reference>
<evidence type="ECO:0000313" key="9">
    <source>
        <dbReference type="EMBL" id="CAA9401896.1"/>
    </source>
</evidence>
<organism evidence="9">
    <name type="scientific">uncultured Propionibacteriaceae bacterium</name>
    <dbReference type="NCBI Taxonomy" id="257457"/>
    <lineage>
        <taxon>Bacteria</taxon>
        <taxon>Bacillati</taxon>
        <taxon>Actinomycetota</taxon>
        <taxon>Actinomycetes</taxon>
        <taxon>Propionibacteriales</taxon>
        <taxon>Propionibacteriaceae</taxon>
        <taxon>environmental samples</taxon>
    </lineage>
</organism>
<accession>A0A6J4P603</accession>
<feature type="transmembrane region" description="Helical" evidence="7">
    <location>
        <begin position="567"/>
        <end position="589"/>
    </location>
</feature>
<feature type="transmembrane region" description="Helical" evidence="7">
    <location>
        <begin position="534"/>
        <end position="555"/>
    </location>
</feature>
<dbReference type="InterPro" id="IPR004869">
    <property type="entry name" value="MMPL_dom"/>
</dbReference>
<feature type="transmembrane region" description="Helical" evidence="7">
    <location>
        <begin position="365"/>
        <end position="384"/>
    </location>
</feature>
<evidence type="ECO:0000259" key="8">
    <source>
        <dbReference type="PROSITE" id="PS50156"/>
    </source>
</evidence>
<feature type="transmembrane region" description="Helical" evidence="7">
    <location>
        <begin position="196"/>
        <end position="213"/>
    </location>
</feature>
<evidence type="ECO:0000256" key="1">
    <source>
        <dbReference type="ARBA" id="ARBA00004651"/>
    </source>
</evidence>
<feature type="transmembrane region" description="Helical" evidence="7">
    <location>
        <begin position="640"/>
        <end position="667"/>
    </location>
</feature>
<feature type="domain" description="SSD" evidence="8">
    <location>
        <begin position="535"/>
        <end position="665"/>
    </location>
</feature>
<dbReference type="AlphaFoldDB" id="A0A6J4P603"/>
<name>A0A6J4P603_9ACTN</name>
<feature type="transmembrane region" description="Helical" evidence="7">
    <location>
        <begin position="275"/>
        <end position="298"/>
    </location>
</feature>
<evidence type="ECO:0000256" key="2">
    <source>
        <dbReference type="ARBA" id="ARBA00010157"/>
    </source>
</evidence>
<keyword evidence="6 7" id="KW-0472">Membrane</keyword>
<feature type="transmembrane region" description="Helical" evidence="7">
    <location>
        <begin position="233"/>
        <end position="254"/>
    </location>
</feature>
<proteinExistence type="inferred from homology"/>
<dbReference type="SUPFAM" id="SSF82866">
    <property type="entry name" value="Multidrug efflux transporter AcrB transmembrane domain"/>
    <property type="match status" value="2"/>
</dbReference>
<feature type="transmembrane region" description="Helical" evidence="7">
    <location>
        <begin position="610"/>
        <end position="634"/>
    </location>
</feature>
<evidence type="ECO:0000256" key="7">
    <source>
        <dbReference type="SAM" id="Phobius"/>
    </source>
</evidence>